<dbReference type="AlphaFoldDB" id="A0A2U3E8X6"/>
<dbReference type="EMBL" id="LCWV01000008">
    <property type="protein sequence ID" value="PWI70961.1"/>
    <property type="molecule type" value="Genomic_DNA"/>
</dbReference>
<evidence type="ECO:0000256" key="1">
    <source>
        <dbReference type="SAM" id="MobiDB-lite"/>
    </source>
</evidence>
<gene>
    <name evidence="2" type="ORF">PCL_12329</name>
</gene>
<accession>A0A2U3E8X6</accession>
<comment type="caution">
    <text evidence="2">The sequence shown here is derived from an EMBL/GenBank/DDBJ whole genome shotgun (WGS) entry which is preliminary data.</text>
</comment>
<organism evidence="2 3">
    <name type="scientific">Purpureocillium lilacinum</name>
    <name type="common">Paecilomyces lilacinus</name>
    <dbReference type="NCBI Taxonomy" id="33203"/>
    <lineage>
        <taxon>Eukaryota</taxon>
        <taxon>Fungi</taxon>
        <taxon>Dikarya</taxon>
        <taxon>Ascomycota</taxon>
        <taxon>Pezizomycotina</taxon>
        <taxon>Sordariomycetes</taxon>
        <taxon>Hypocreomycetidae</taxon>
        <taxon>Hypocreales</taxon>
        <taxon>Ophiocordycipitaceae</taxon>
        <taxon>Purpureocillium</taxon>
    </lineage>
</organism>
<sequence>MGGRGANWASRLSRLRQQRSEEEAAEKLEGRRARRWLAAPLIKGSMAGGGRKWADGGVRATERLGRGDEAGLRGGSGSSTSAAAAARCAALRCSYPVNGTLSLCYPTTSLGEAPRFSGLACCSCRGQSGGGPSTGPSTSEDCNAELNFGVYQSGCDVFSQPVQLHQLKGVTVEPCAIEHRRQMESVSTSPERDSRRQAKPSMDGCRLGQRRGDGHRQSPQRRLEATLLHLQMPVMAGSSRRFVSESSSGGCPSPAPASRVPHSIALAALIPRTASPPPGRKQAGRRPDRPGSDTWLA</sequence>
<feature type="region of interest" description="Disordered" evidence="1">
    <location>
        <begin position="1"/>
        <end position="28"/>
    </location>
</feature>
<feature type="compositionally biased region" description="Low complexity" evidence="1">
    <location>
        <begin position="239"/>
        <end position="258"/>
    </location>
</feature>
<protein>
    <submittedName>
        <fullName evidence="2">Uncharacterized protein</fullName>
    </submittedName>
</protein>
<feature type="compositionally biased region" description="Basic and acidic residues" evidence="1">
    <location>
        <begin position="210"/>
        <end position="220"/>
    </location>
</feature>
<proteinExistence type="predicted"/>
<evidence type="ECO:0000313" key="2">
    <source>
        <dbReference type="EMBL" id="PWI70961.1"/>
    </source>
</evidence>
<feature type="region of interest" description="Disordered" evidence="1">
    <location>
        <begin position="239"/>
        <end position="297"/>
    </location>
</feature>
<dbReference type="Proteomes" id="UP000245956">
    <property type="component" value="Unassembled WGS sequence"/>
</dbReference>
<feature type="region of interest" description="Disordered" evidence="1">
    <location>
        <begin position="181"/>
        <end position="220"/>
    </location>
</feature>
<reference evidence="2 3" key="1">
    <citation type="journal article" date="2016" name="Front. Microbiol.">
        <title>Genome and transcriptome sequences reveal the specific parasitism of the nematophagous Purpureocillium lilacinum 36-1.</title>
        <authorList>
            <person name="Xie J."/>
            <person name="Li S."/>
            <person name="Mo C."/>
            <person name="Xiao X."/>
            <person name="Peng D."/>
            <person name="Wang G."/>
            <person name="Xiao Y."/>
        </authorList>
    </citation>
    <scope>NUCLEOTIDE SEQUENCE [LARGE SCALE GENOMIC DNA]</scope>
    <source>
        <strain evidence="2 3">36-1</strain>
    </source>
</reference>
<evidence type="ECO:0000313" key="3">
    <source>
        <dbReference type="Proteomes" id="UP000245956"/>
    </source>
</evidence>
<feature type="compositionally biased region" description="Basic and acidic residues" evidence="1">
    <location>
        <begin position="18"/>
        <end position="28"/>
    </location>
</feature>
<name>A0A2U3E8X6_PURLI</name>